<keyword evidence="2" id="KW-1185">Reference proteome</keyword>
<dbReference type="Proteomes" id="UP001341136">
    <property type="component" value="Chromosome"/>
</dbReference>
<dbReference type="RefSeq" id="WP_338465140.1">
    <property type="nucleotide sequence ID" value="NZ_CP144921.1"/>
</dbReference>
<evidence type="ECO:0000313" key="1">
    <source>
        <dbReference type="EMBL" id="WWA30384.1"/>
    </source>
</evidence>
<accession>A0ABZ2CT86</accession>
<organism evidence="1 2">
    <name type="scientific">Shouchella rhizosphaerae</name>
    <dbReference type="NCBI Taxonomy" id="866786"/>
    <lineage>
        <taxon>Bacteria</taxon>
        <taxon>Bacillati</taxon>
        <taxon>Bacillota</taxon>
        <taxon>Bacilli</taxon>
        <taxon>Bacillales</taxon>
        <taxon>Bacillaceae</taxon>
        <taxon>Shouchella</taxon>
    </lineage>
</organism>
<evidence type="ECO:0000313" key="2">
    <source>
        <dbReference type="Proteomes" id="UP001341136"/>
    </source>
</evidence>
<protein>
    <submittedName>
        <fullName evidence="1">Uncharacterized protein</fullName>
    </submittedName>
</protein>
<gene>
    <name evidence="1" type="ORF">V5G21_00885</name>
</gene>
<dbReference type="EMBL" id="CP144921">
    <property type="protein sequence ID" value="WWA30384.1"/>
    <property type="molecule type" value="Genomic_DNA"/>
</dbReference>
<proteinExistence type="predicted"/>
<sequence length="154" mass="17837">MSDAQIREGNTRTGFSLLYNELFDLYHDYIGDKALLYYAYLLRYRNTEKGSELYGKSWRGRRGVVEKFQFSYSALPLLDDVLVCAGLIDIETKPCGRGREKIFYIVHDPKTREEFREDEADIKRKLLALIEEKSGARSIVGKAVKPKRKTRTTS</sequence>
<reference evidence="1 2" key="1">
    <citation type="submission" date="2024-01" db="EMBL/GenBank/DDBJ databases">
        <title>Culturomics analysis of mouse respiratory tract.</title>
        <authorList>
            <person name="Phillips A.M."/>
            <person name="Collette N.M."/>
            <person name="Mageeney C.M."/>
            <person name="Sinha A."/>
            <person name="Hern K.E."/>
            <person name="Arkin A.P."/>
            <person name="Williams K.P."/>
            <person name="Branda S."/>
        </authorList>
    </citation>
    <scope>NUCLEOTIDE SEQUENCE [LARGE SCALE GENOMIC DNA]</scope>
    <source>
        <strain evidence="1 2">CP20</strain>
    </source>
</reference>
<name>A0ABZ2CT86_9BACI</name>